<keyword evidence="3" id="KW-0813">Transport</keyword>
<keyword evidence="10" id="KW-0535">Nitrogen fixation</keyword>
<evidence type="ECO:0000256" key="10">
    <source>
        <dbReference type="ARBA" id="ARBA00023231"/>
    </source>
</evidence>
<dbReference type="PANTHER" id="PTHR32154">
    <property type="entry name" value="PYRUVATE-FLAVODOXIN OXIDOREDUCTASE-RELATED"/>
    <property type="match status" value="1"/>
</dbReference>
<dbReference type="FunFam" id="3.40.50.970:FF:000012">
    <property type="entry name" value="Pyruvate:ferredoxin (Flavodoxin) oxidoreductase"/>
    <property type="match status" value="1"/>
</dbReference>
<evidence type="ECO:0000313" key="14">
    <source>
        <dbReference type="EMBL" id="RZM79303.1"/>
    </source>
</evidence>
<dbReference type="Gene3D" id="3.40.50.920">
    <property type="match status" value="1"/>
</dbReference>
<dbReference type="Gene3D" id="3.40.50.970">
    <property type="match status" value="2"/>
</dbReference>
<dbReference type="AlphaFoldDB" id="A0A4Q7E9W1"/>
<dbReference type="Pfam" id="PF10371">
    <property type="entry name" value="EKR"/>
    <property type="match status" value="1"/>
</dbReference>
<dbReference type="EMBL" id="QVFV01000002">
    <property type="protein sequence ID" value="RZM79303.1"/>
    <property type="molecule type" value="Genomic_DNA"/>
</dbReference>
<comment type="catalytic activity">
    <reaction evidence="11">
        <text>oxidized [flavodoxin] + pyruvate + CoA + 2 H(+) = reduced [flavodoxin] + acetyl-CoA + CO2</text>
        <dbReference type="Rhea" id="RHEA:44140"/>
        <dbReference type="Rhea" id="RHEA-COMP:10622"/>
        <dbReference type="Rhea" id="RHEA-COMP:10623"/>
        <dbReference type="ChEBI" id="CHEBI:15361"/>
        <dbReference type="ChEBI" id="CHEBI:15378"/>
        <dbReference type="ChEBI" id="CHEBI:16526"/>
        <dbReference type="ChEBI" id="CHEBI:57287"/>
        <dbReference type="ChEBI" id="CHEBI:57288"/>
        <dbReference type="ChEBI" id="CHEBI:57618"/>
        <dbReference type="ChEBI" id="CHEBI:58210"/>
    </reaction>
</comment>
<feature type="domain" description="4Fe-4S ferredoxin-type" evidence="13">
    <location>
        <begin position="758"/>
        <end position="788"/>
    </location>
</feature>
<dbReference type="FunFam" id="3.40.920.10:FF:000001">
    <property type="entry name" value="Pyruvate:ferredoxin (Flavodoxin) oxidoreductase"/>
    <property type="match status" value="1"/>
</dbReference>
<dbReference type="GO" id="GO:0030976">
    <property type="term" value="F:thiamine pyrophosphate binding"/>
    <property type="evidence" value="ECO:0007669"/>
    <property type="project" value="InterPro"/>
</dbReference>
<dbReference type="FunFam" id="3.40.50.920:FF:000007">
    <property type="entry name" value="Pyruvate:ferredoxin (Flavodoxin) oxidoreductase"/>
    <property type="match status" value="1"/>
</dbReference>
<evidence type="ECO:0000256" key="12">
    <source>
        <dbReference type="SAM" id="MobiDB-lite"/>
    </source>
</evidence>
<keyword evidence="7" id="KW-0560">Oxidoreductase</keyword>
<evidence type="ECO:0000256" key="2">
    <source>
        <dbReference type="ARBA" id="ARBA00009032"/>
    </source>
</evidence>
<evidence type="ECO:0000256" key="3">
    <source>
        <dbReference type="ARBA" id="ARBA00022448"/>
    </source>
</evidence>
<protein>
    <submittedName>
        <fullName evidence="14">Pyruvate:ferredoxin (Flavodoxin) oxidoreductase</fullName>
    </submittedName>
</protein>
<dbReference type="InterPro" id="IPR019456">
    <property type="entry name" value="Pyrv-flavodox_OxRtase_EKR"/>
</dbReference>
<keyword evidence="5" id="KW-0479">Metal-binding</keyword>
<keyword evidence="8" id="KW-0408">Iron</keyword>
<evidence type="ECO:0000256" key="9">
    <source>
        <dbReference type="ARBA" id="ARBA00023014"/>
    </source>
</evidence>
<dbReference type="InterPro" id="IPR037112">
    <property type="entry name" value="Pyrv-flavodox_OxR_EKR_sf"/>
</dbReference>
<evidence type="ECO:0000256" key="4">
    <source>
        <dbReference type="ARBA" id="ARBA00022485"/>
    </source>
</evidence>
<dbReference type="InterPro" id="IPR011766">
    <property type="entry name" value="TPP_enzyme_TPP-bd"/>
</dbReference>
<feature type="region of interest" description="Disordered" evidence="12">
    <location>
        <begin position="1218"/>
        <end position="1269"/>
    </location>
</feature>
<keyword evidence="15" id="KW-1185">Reference proteome</keyword>
<evidence type="ECO:0000256" key="1">
    <source>
        <dbReference type="ARBA" id="ARBA00001966"/>
    </source>
</evidence>
<dbReference type="Gene3D" id="4.10.780.10">
    <property type="entry name" value="Pyruvate-flavodoxin oxidoreductase, EKR domain"/>
    <property type="match status" value="1"/>
</dbReference>
<dbReference type="SUPFAM" id="SSF53323">
    <property type="entry name" value="Pyruvate-ferredoxin oxidoreductase, PFOR, domain III"/>
    <property type="match status" value="1"/>
</dbReference>
<proteinExistence type="inferred from homology"/>
<accession>A0A4Q7E9W1</accession>
<dbReference type="OrthoDB" id="9794954at2"/>
<sequence length="1269" mass="139328">MTEQLFATLDGNEAVARVAYRLSEVVAIYPITPSSPMGEWSDAWAASGNPNIWGTVPSVVEMQSEGGAAGAVHGSLQAGSVTTTFTASQGLMLMLPNLYKIAGELSPAVIHVAARSLAAQALSIFGDHSDVMAARATGCAMLCSASVQEAQDLAAIATKATLQSRIPFLHFFDGFRTSHEVQKVKLIPDEVLEQFVPLDLVLEHRARSLTPDRPVIRGTAQNPDVYFQGRETVNRYYYDCADAVQQAMDEFAALTGRQYKVYEYHGAPDAEKVIVLMGSGCETAHETVDYLTAQGEKVGVLKVRMYRPFDSIEFMKSLPKTVKAIAVLDRTKEPGAPGEPLYLDVVHAVHELPKQEGTVHLEGDEDNPHFVYPRESYPKVVGGRYGLSSKEFTPAMIKGIFANLDQDNPQNHFTVGIHDDVTRTSLDWDPSFTIEPDTVVRGIFYGLGSDGTVGANKNSIKIIGGDTDNYAQGYFVYDSKKSGSVTVSHLRFGPDPIRSTYLIDSANFVACHQWEFLQQLEILNEAKVGGTFLINSPFDGGEETWARLPQAIQQAIIDKNLKVYAINAFKVANEAGMRGRINTVMQTCFFALSGVLPREEAIAAIKQAIRKTYGKKGEEIVAMNITAVDNTLSYLYEVPVGSVSSESATHQWVPDTAPNFVKDVLGQIMARHGDDLPVSALPSDGTYPTGTTQYEKRNVGQEIPTWDPDVCVQCGKCVMVCPHAVIRSKVYEPGQLENAPDTFKHTGAKDKAWSDLQFTIQVAAEDCTGCALCVEVCPAKNKAEPSKKAINMEAQLPLREQERANWDFFLDLPNPERNDLNLNKISHQQMQQPLFEFSGACAGCGETPYIKLATQLFGDRMLIANATGCSSIYGGNLPTTPYTKNTEGRGPAWSNSLFEDNAEFGLGFRLSVDKQSEQAVELLQYLAFELNGSSRLPRDLATNLLNNEQKDEADIVEQREWVEALQGHLDNWLAGLDTDTESRAPGLRNRILNLKSLANYLVRKSVWIVGGDGWAYDIGYGGLDHVLASGRNVNVLVMDTEVYSNTGGQMSKATPRGAVAKFAAGGKPAPKKDLGLMAMTYGNVYVASVAMGARNEHTLKAFLEAESYEGPSLIMAYSHCIAHGINMAKGMDQQQLAVESGRWLLYRYDPRKAEQGENPLMLDSRTPKKSLEEAMYSENRFKMLLRSNPEAAKTLLKQAREDVSTRWHMYQYLAARNPAEEPEMPVRKAYQPRKEATPGNFKPVKSPEGQPTDTQDSQESGSGSQTTSA</sequence>
<dbReference type="InterPro" id="IPR033412">
    <property type="entry name" value="PFOR_II"/>
</dbReference>
<dbReference type="InterPro" id="IPR002869">
    <property type="entry name" value="Pyrv_flavodox_OxRed_cen"/>
</dbReference>
<dbReference type="Pfam" id="PF01855">
    <property type="entry name" value="POR_N"/>
    <property type="match status" value="1"/>
</dbReference>
<dbReference type="CDD" id="cd07034">
    <property type="entry name" value="TPP_PYR_PFOR_IOR-alpha_like"/>
    <property type="match status" value="1"/>
</dbReference>
<dbReference type="Gene3D" id="3.30.70.20">
    <property type="match status" value="1"/>
</dbReference>
<dbReference type="GO" id="GO:0006979">
    <property type="term" value="P:response to oxidative stress"/>
    <property type="evidence" value="ECO:0007669"/>
    <property type="project" value="TreeGrafter"/>
</dbReference>
<evidence type="ECO:0000256" key="6">
    <source>
        <dbReference type="ARBA" id="ARBA00022982"/>
    </source>
</evidence>
<name>A0A4Q7E9W1_9CYAN</name>
<evidence type="ECO:0000256" key="11">
    <source>
        <dbReference type="ARBA" id="ARBA00048963"/>
    </source>
</evidence>
<comment type="similarity">
    <text evidence="2">Belongs to the pyruvate:ferredoxin/flavodoxin oxidoreductase family.</text>
</comment>
<dbReference type="GO" id="GO:0051539">
    <property type="term" value="F:4 iron, 4 sulfur cluster binding"/>
    <property type="evidence" value="ECO:0007669"/>
    <property type="project" value="UniProtKB-KW"/>
</dbReference>
<dbReference type="Proteomes" id="UP000292459">
    <property type="component" value="Unassembled WGS sequence"/>
</dbReference>
<dbReference type="GO" id="GO:0022900">
    <property type="term" value="P:electron transport chain"/>
    <property type="evidence" value="ECO:0007669"/>
    <property type="project" value="InterPro"/>
</dbReference>
<dbReference type="FunFam" id="3.40.50.970:FF:000041">
    <property type="entry name" value="Pyruvate:ferredoxin (Flavodoxin) oxidoreductase"/>
    <property type="match status" value="1"/>
</dbReference>
<dbReference type="Gene3D" id="3.40.920.10">
    <property type="entry name" value="Pyruvate-ferredoxin oxidoreductase, PFOR, domain III"/>
    <property type="match status" value="1"/>
</dbReference>
<keyword evidence="6" id="KW-0249">Electron transport</keyword>
<dbReference type="Pfam" id="PF13484">
    <property type="entry name" value="Fer4_16"/>
    <property type="match status" value="1"/>
</dbReference>
<dbReference type="PANTHER" id="PTHR32154:SF0">
    <property type="entry name" value="PYRUVATE-FLAVODOXIN OXIDOREDUCTASE-RELATED"/>
    <property type="match status" value="1"/>
</dbReference>
<dbReference type="InterPro" id="IPR050722">
    <property type="entry name" value="Pyruvate:ferred/Flavod_OxRd"/>
</dbReference>
<evidence type="ECO:0000256" key="5">
    <source>
        <dbReference type="ARBA" id="ARBA00022723"/>
    </source>
</evidence>
<dbReference type="InterPro" id="IPR011895">
    <property type="entry name" value="Pyrv_flavodox_OxRed"/>
</dbReference>
<dbReference type="FunFam" id="3.30.70.20:FF:000022">
    <property type="entry name" value="Pyruvate:ferredoxin (Flavodoxin) oxidoreductase"/>
    <property type="match status" value="1"/>
</dbReference>
<dbReference type="InterPro" id="IPR017900">
    <property type="entry name" value="4Fe4S_Fe_S_CS"/>
</dbReference>
<dbReference type="SUPFAM" id="SSF52922">
    <property type="entry name" value="TK C-terminal domain-like"/>
    <property type="match status" value="1"/>
</dbReference>
<dbReference type="SUPFAM" id="SSF52518">
    <property type="entry name" value="Thiamin diphosphate-binding fold (THDP-binding)"/>
    <property type="match status" value="2"/>
</dbReference>
<keyword evidence="14" id="KW-0670">Pyruvate</keyword>
<evidence type="ECO:0000259" key="13">
    <source>
        <dbReference type="PROSITE" id="PS51379"/>
    </source>
</evidence>
<dbReference type="InterPro" id="IPR002880">
    <property type="entry name" value="Pyrv_Fd/Flavodoxin_OxRdtase_N"/>
</dbReference>
<dbReference type="NCBIfam" id="TIGR02176">
    <property type="entry name" value="pyruv_ox_red"/>
    <property type="match status" value="1"/>
</dbReference>
<keyword evidence="9" id="KW-0411">Iron-sulfur</keyword>
<dbReference type="InterPro" id="IPR017896">
    <property type="entry name" value="4Fe4S_Fe-S-bd"/>
</dbReference>
<dbReference type="PROSITE" id="PS00198">
    <property type="entry name" value="4FE4S_FER_1"/>
    <property type="match status" value="1"/>
</dbReference>
<dbReference type="CDD" id="cd03377">
    <property type="entry name" value="TPP_PFOR_PNO"/>
    <property type="match status" value="1"/>
</dbReference>
<feature type="domain" description="4Fe-4S ferredoxin-type" evidence="13">
    <location>
        <begin position="702"/>
        <end position="731"/>
    </location>
</feature>
<dbReference type="Pfam" id="PF01558">
    <property type="entry name" value="POR"/>
    <property type="match status" value="1"/>
</dbReference>
<gene>
    <name evidence="14" type="primary">nifJ</name>
    <name evidence="14" type="ORF">DYY88_11170</name>
</gene>
<evidence type="ECO:0000256" key="8">
    <source>
        <dbReference type="ARBA" id="ARBA00023004"/>
    </source>
</evidence>
<reference evidence="14 15" key="1">
    <citation type="submission" date="2018-11" db="EMBL/GenBank/DDBJ databases">
        <title>Whole genome sequencing of an environmental sample.</title>
        <authorList>
            <person name="Sarangi A.N."/>
            <person name="Singh D."/>
            <person name="Tripathy S."/>
        </authorList>
    </citation>
    <scope>NUCLEOTIDE SEQUENCE [LARGE SCALE GENOMIC DNA]</scope>
    <source>
        <strain evidence="14 15">Lakshadweep</strain>
    </source>
</reference>
<dbReference type="GO" id="GO:0016903">
    <property type="term" value="F:oxidoreductase activity, acting on the aldehyde or oxo group of donors"/>
    <property type="evidence" value="ECO:0007669"/>
    <property type="project" value="InterPro"/>
</dbReference>
<dbReference type="RefSeq" id="WP_084607113.1">
    <property type="nucleotide sequence ID" value="NZ_QVFV01000002.1"/>
</dbReference>
<evidence type="ECO:0000313" key="15">
    <source>
        <dbReference type="Proteomes" id="UP000292459"/>
    </source>
</evidence>
<evidence type="ECO:0000256" key="7">
    <source>
        <dbReference type="ARBA" id="ARBA00023002"/>
    </source>
</evidence>
<feature type="compositionally biased region" description="Low complexity" evidence="12">
    <location>
        <begin position="1253"/>
        <end position="1269"/>
    </location>
</feature>
<dbReference type="InterPro" id="IPR029061">
    <property type="entry name" value="THDP-binding"/>
</dbReference>
<organism evidence="14 15">
    <name type="scientific">Leptolyngbya iicbica LK</name>
    <dbReference type="NCBI Taxonomy" id="2294035"/>
    <lineage>
        <taxon>Bacteria</taxon>
        <taxon>Bacillati</taxon>
        <taxon>Cyanobacteriota</taxon>
        <taxon>Cyanophyceae</taxon>
        <taxon>Leptolyngbyales</taxon>
        <taxon>Leptolyngbyaceae</taxon>
        <taxon>Leptolyngbya group</taxon>
        <taxon>Leptolyngbya</taxon>
        <taxon>Leptolyngbya iicbica</taxon>
    </lineage>
</organism>
<comment type="caution">
    <text evidence="14">The sequence shown here is derived from an EMBL/GenBank/DDBJ whole genome shotgun (WGS) entry which is preliminary data.</text>
</comment>
<keyword evidence="4" id="KW-0004">4Fe-4S</keyword>
<dbReference type="Pfam" id="PF02775">
    <property type="entry name" value="TPP_enzyme_C"/>
    <property type="match status" value="1"/>
</dbReference>
<dbReference type="InterPro" id="IPR009014">
    <property type="entry name" value="Transketo_C/PFOR_II"/>
</dbReference>
<dbReference type="SMART" id="SM00890">
    <property type="entry name" value="EKR"/>
    <property type="match status" value="1"/>
</dbReference>
<comment type="cofactor">
    <cofactor evidence="1">
        <name>[4Fe-4S] cluster</name>
        <dbReference type="ChEBI" id="CHEBI:49883"/>
    </cofactor>
</comment>
<dbReference type="SUPFAM" id="SSF54862">
    <property type="entry name" value="4Fe-4S ferredoxins"/>
    <property type="match status" value="1"/>
</dbReference>
<dbReference type="GO" id="GO:0005506">
    <property type="term" value="F:iron ion binding"/>
    <property type="evidence" value="ECO:0007669"/>
    <property type="project" value="InterPro"/>
</dbReference>
<dbReference type="Pfam" id="PF17147">
    <property type="entry name" value="PFOR_II"/>
    <property type="match status" value="1"/>
</dbReference>
<dbReference type="PROSITE" id="PS51379">
    <property type="entry name" value="4FE4S_FER_2"/>
    <property type="match status" value="2"/>
</dbReference>
<dbReference type="InterPro" id="IPR019752">
    <property type="entry name" value="Pyrv/ketoisovalerate_OxRed_cat"/>
</dbReference>